<reference evidence="4 5" key="1">
    <citation type="submission" date="2019-07" db="EMBL/GenBank/DDBJ databases">
        <title>Annotation for the trematode Paragonimus westermani.</title>
        <authorList>
            <person name="Choi Y.-J."/>
        </authorList>
    </citation>
    <scope>NUCLEOTIDE SEQUENCE [LARGE SCALE GENOMIC DNA]</scope>
    <source>
        <strain evidence="4">180907_Pwestermani</strain>
    </source>
</reference>
<dbReference type="Gene3D" id="2.60.40.640">
    <property type="match status" value="3"/>
</dbReference>
<sequence length="1182" mass="131736">MGCDFSKVYNIEIHLENELAVFEPRDEVAGHVLIRTEEDTAIDSCVIWLYGLVKSRWPAGSNSSFIHPGSLFGGIQSLRSTTNLPQLTEQKGLQELCPNTIICLNNVRENLRKELKQGIFKGQLGSSCYQSFLGLPWDLQCYKDQGQIPLSLGLNKKNGSKSSCTSITDTLAASWIRVNSEDSTVESIKQSVLIGGNELNSNVNAQEIACNSCETCMPKSHCTKWKSMISVNEEASKYISGVKVIYRVKVNLLENHHLPTVLGNPDSQSLTSKETSSCSNPHPPDKHFKNEPPHKHSAEVAPESRSVCHKVTTQSMGASKLLPASEPKRFGPTTASYVLTRGTHVLNFEFKLPADLPSSFELPTSCLAGGASARLYYGLRIEICNNSAQIRHTQQREIIVFRPLELTHFPRLRDRVTLHKEFIIPGRCASPNGSILCDMSVNKTGFVPGESITPQVYVTNHSSRAIQTVHLTFAQTVLLQISEEQQHTEVLRLFAARLKARQSNPNAINSNNMELSVQASRRPHGDDNPSLFSSSLSPSVVSSSSSSSSSRIASSNKPDGLQFQRLTEHHSSSTKKLRPRATTVGVKSVRTENQVVVAAHGGSAYFEDVIHVPPLPATGLAGRQQMIRVDYILILRLRLLGDEEGKFDQKMQIPITIGSDPTRETSFTNCTEVVPCYALFNYASGEVIEYDPSKQLQAGSKRFHLSPVYRYFKPRTTQSRPNSDQSGQHSLNRSRVCSPPTHHSHARVNSAKKTVQKDGHSTQVRDHSKKSDRCTPVLNNPHATHQTCSPLKPAFSRDKMIPTHPEQVHCKTESPRHSPPILLLARQRFYDDGAQVSVDEQNDENSAEEDQQSIGFVSEQSNQTSSDSNSPVRGRYDIQIQQPVERRKFEEPSFKWATGTQTLASNLRRHGQSPKRQYSFEFYSDQTVSEEEELSCQHSSSTFENAKNGALSDSSMQCETNMLLARPRFGSVHSLGAQKSKRETGKIILQTPPIHEHMRARSSDHSYEARKLWIPFSTPTFSTTADQTSDRYKHSSTETQPKSHFRSLQSTMTPKASLKVDIISKSTDSPPRRTLHHAYWNHPRVAPVPGRTANSNEIWTPGCVLDAKNDMRNKLKKNVIPANKGKPFQSPERTHMQPTDAVENWKSGSEYKIACFSRNHSHSSTYSQNHGHWVAGGLESIT</sequence>
<comment type="caution">
    <text evidence="4">The sequence shown here is derived from an EMBL/GenBank/DDBJ whole genome shotgun (WGS) entry which is preliminary data.</text>
</comment>
<name>A0A8T0DGJ0_9TREM</name>
<evidence type="ECO:0000259" key="3">
    <source>
        <dbReference type="SMART" id="SM01017"/>
    </source>
</evidence>
<dbReference type="InterPro" id="IPR014756">
    <property type="entry name" value="Ig_E-set"/>
</dbReference>
<dbReference type="OrthoDB" id="2333384at2759"/>
<feature type="domain" description="Arrestin C-terminal-like" evidence="3">
    <location>
        <begin position="431"/>
        <end position="662"/>
    </location>
</feature>
<dbReference type="InterPro" id="IPR011022">
    <property type="entry name" value="Arrestin_C-like"/>
</dbReference>
<dbReference type="AlphaFoldDB" id="A0A8T0DGJ0"/>
<dbReference type="PANTHER" id="PTHR11188">
    <property type="entry name" value="ARRESTIN DOMAIN CONTAINING PROTEIN"/>
    <property type="match status" value="1"/>
</dbReference>
<feature type="compositionally biased region" description="Polar residues" evidence="2">
    <location>
        <begin position="852"/>
        <end position="871"/>
    </location>
</feature>
<feature type="region of interest" description="Disordered" evidence="2">
    <location>
        <begin position="518"/>
        <end position="585"/>
    </location>
</feature>
<feature type="compositionally biased region" description="Low complexity" evidence="2">
    <location>
        <begin position="529"/>
        <end position="550"/>
    </location>
</feature>
<evidence type="ECO:0000256" key="2">
    <source>
        <dbReference type="SAM" id="MobiDB-lite"/>
    </source>
</evidence>
<evidence type="ECO:0000256" key="1">
    <source>
        <dbReference type="ARBA" id="ARBA00005298"/>
    </source>
</evidence>
<organism evidence="4 5">
    <name type="scientific">Paragonimus westermani</name>
    <dbReference type="NCBI Taxonomy" id="34504"/>
    <lineage>
        <taxon>Eukaryota</taxon>
        <taxon>Metazoa</taxon>
        <taxon>Spiralia</taxon>
        <taxon>Lophotrochozoa</taxon>
        <taxon>Platyhelminthes</taxon>
        <taxon>Trematoda</taxon>
        <taxon>Digenea</taxon>
        <taxon>Plagiorchiida</taxon>
        <taxon>Troglotremata</taxon>
        <taxon>Troglotrematidae</taxon>
        <taxon>Paragonimus</taxon>
    </lineage>
</organism>
<evidence type="ECO:0000313" key="4">
    <source>
        <dbReference type="EMBL" id="KAF8566522.1"/>
    </source>
</evidence>
<feature type="compositionally biased region" description="Polar residues" evidence="2">
    <location>
        <begin position="777"/>
        <end position="789"/>
    </location>
</feature>
<dbReference type="Proteomes" id="UP000699462">
    <property type="component" value="Unassembled WGS sequence"/>
</dbReference>
<proteinExistence type="inferred from homology"/>
<dbReference type="EMBL" id="JTDF01004993">
    <property type="protein sequence ID" value="KAF8566522.1"/>
    <property type="molecule type" value="Genomic_DNA"/>
</dbReference>
<protein>
    <recommendedName>
        <fullName evidence="3">Arrestin C-terminal-like domain-containing protein</fullName>
    </recommendedName>
</protein>
<feature type="region of interest" description="Disordered" evidence="2">
    <location>
        <begin position="1024"/>
        <end position="1043"/>
    </location>
</feature>
<comment type="similarity">
    <text evidence="1">Belongs to the arrestin family.</text>
</comment>
<dbReference type="InterPro" id="IPR014752">
    <property type="entry name" value="Arrestin-like_C"/>
</dbReference>
<accession>A0A8T0DGJ0</accession>
<feature type="region of interest" description="Disordered" evidence="2">
    <location>
        <begin position="838"/>
        <end position="876"/>
    </location>
</feature>
<dbReference type="Pfam" id="PF00339">
    <property type="entry name" value="Arrestin_N"/>
    <property type="match status" value="1"/>
</dbReference>
<feature type="compositionally biased region" description="Basic and acidic residues" evidence="2">
    <location>
        <begin position="283"/>
        <end position="298"/>
    </location>
</feature>
<feature type="compositionally biased region" description="Polar residues" evidence="2">
    <location>
        <begin position="265"/>
        <end position="280"/>
    </location>
</feature>
<dbReference type="GO" id="GO:0005737">
    <property type="term" value="C:cytoplasm"/>
    <property type="evidence" value="ECO:0007669"/>
    <property type="project" value="TreeGrafter"/>
</dbReference>
<feature type="compositionally biased region" description="Polar residues" evidence="2">
    <location>
        <begin position="715"/>
        <end position="735"/>
    </location>
</feature>
<feature type="compositionally biased region" description="Acidic residues" evidence="2">
    <location>
        <begin position="840"/>
        <end position="851"/>
    </location>
</feature>
<dbReference type="SMART" id="SM01017">
    <property type="entry name" value="Arrestin_C"/>
    <property type="match status" value="1"/>
</dbReference>
<gene>
    <name evidence="4" type="ORF">P879_02029</name>
</gene>
<dbReference type="PANTHER" id="PTHR11188:SF17">
    <property type="entry name" value="FI21816P1"/>
    <property type="match status" value="1"/>
</dbReference>
<dbReference type="GO" id="GO:0015031">
    <property type="term" value="P:protein transport"/>
    <property type="evidence" value="ECO:0007669"/>
    <property type="project" value="TreeGrafter"/>
</dbReference>
<feature type="compositionally biased region" description="Basic and acidic residues" evidence="2">
    <location>
        <begin position="755"/>
        <end position="773"/>
    </location>
</feature>
<evidence type="ECO:0000313" key="5">
    <source>
        <dbReference type="Proteomes" id="UP000699462"/>
    </source>
</evidence>
<dbReference type="SUPFAM" id="SSF81296">
    <property type="entry name" value="E set domains"/>
    <property type="match status" value="1"/>
</dbReference>
<keyword evidence="5" id="KW-1185">Reference proteome</keyword>
<feature type="region of interest" description="Disordered" evidence="2">
    <location>
        <begin position="258"/>
        <end position="307"/>
    </location>
</feature>
<feature type="region of interest" description="Disordered" evidence="2">
    <location>
        <begin position="712"/>
        <end position="798"/>
    </location>
</feature>
<dbReference type="InterPro" id="IPR050357">
    <property type="entry name" value="Arrestin_domain-protein"/>
</dbReference>
<dbReference type="InterPro" id="IPR011021">
    <property type="entry name" value="Arrestin-like_N"/>
</dbReference>